<feature type="transmembrane region" description="Helical" evidence="3">
    <location>
        <begin position="822"/>
        <end position="841"/>
    </location>
</feature>
<dbReference type="Gene3D" id="3.90.1720.10">
    <property type="entry name" value="endopeptidase domain like (from Nostoc punctiforme)"/>
    <property type="match status" value="1"/>
</dbReference>
<evidence type="ECO:0000256" key="3">
    <source>
        <dbReference type="SAM" id="Phobius"/>
    </source>
</evidence>
<keyword evidence="3" id="KW-1133">Transmembrane helix</keyword>
<dbReference type="InterPro" id="IPR007053">
    <property type="entry name" value="LRAT_dom"/>
</dbReference>
<evidence type="ECO:0000256" key="2">
    <source>
        <dbReference type="SAM" id="MobiDB-lite"/>
    </source>
</evidence>
<evidence type="ECO:0000259" key="4">
    <source>
        <dbReference type="PROSITE" id="PS51934"/>
    </source>
</evidence>
<feature type="region of interest" description="Disordered" evidence="2">
    <location>
        <begin position="360"/>
        <end position="388"/>
    </location>
</feature>
<keyword evidence="6" id="KW-1185">Reference proteome</keyword>
<accession>A0AAE0VG08</accession>
<feature type="compositionally biased region" description="Basic and acidic residues" evidence="2">
    <location>
        <begin position="60"/>
        <end position="84"/>
    </location>
</feature>
<feature type="region of interest" description="Disordered" evidence="2">
    <location>
        <begin position="1"/>
        <end position="122"/>
    </location>
</feature>
<reference evidence="5" key="3">
    <citation type="submission" date="2023-05" db="EMBL/GenBank/DDBJ databases">
        <authorList>
            <person name="Smith C.H."/>
        </authorList>
    </citation>
    <scope>NUCLEOTIDE SEQUENCE</scope>
    <source>
        <strain evidence="5">CHS0354</strain>
        <tissue evidence="5">Mantle</tissue>
    </source>
</reference>
<feature type="compositionally biased region" description="Basic and acidic residues" evidence="2">
    <location>
        <begin position="23"/>
        <end position="51"/>
    </location>
</feature>
<comment type="caution">
    <text evidence="5">The sequence shown here is derived from an EMBL/GenBank/DDBJ whole genome shotgun (WGS) entry which is preliminary data.</text>
</comment>
<organism evidence="5 6">
    <name type="scientific">Potamilus streckersoni</name>
    <dbReference type="NCBI Taxonomy" id="2493646"/>
    <lineage>
        <taxon>Eukaryota</taxon>
        <taxon>Metazoa</taxon>
        <taxon>Spiralia</taxon>
        <taxon>Lophotrochozoa</taxon>
        <taxon>Mollusca</taxon>
        <taxon>Bivalvia</taxon>
        <taxon>Autobranchia</taxon>
        <taxon>Heteroconchia</taxon>
        <taxon>Palaeoheterodonta</taxon>
        <taxon>Unionida</taxon>
        <taxon>Unionoidea</taxon>
        <taxon>Unionidae</taxon>
        <taxon>Ambleminae</taxon>
        <taxon>Lampsilini</taxon>
        <taxon>Potamilus</taxon>
    </lineage>
</organism>
<feature type="compositionally biased region" description="Acidic residues" evidence="2">
    <location>
        <begin position="1"/>
        <end position="11"/>
    </location>
</feature>
<dbReference type="Proteomes" id="UP001195483">
    <property type="component" value="Unassembled WGS sequence"/>
</dbReference>
<feature type="transmembrane region" description="Helical" evidence="3">
    <location>
        <begin position="747"/>
        <end position="767"/>
    </location>
</feature>
<evidence type="ECO:0000313" key="5">
    <source>
        <dbReference type="EMBL" id="KAK3576361.1"/>
    </source>
</evidence>
<feature type="compositionally biased region" description="Basic and acidic residues" evidence="2">
    <location>
        <begin position="360"/>
        <end position="372"/>
    </location>
</feature>
<feature type="domain" description="LRAT" evidence="4">
    <location>
        <begin position="584"/>
        <end position="701"/>
    </location>
</feature>
<keyword evidence="3" id="KW-0812">Transmembrane</keyword>
<evidence type="ECO:0000313" key="6">
    <source>
        <dbReference type="Proteomes" id="UP001195483"/>
    </source>
</evidence>
<dbReference type="Pfam" id="PF04970">
    <property type="entry name" value="LRAT"/>
    <property type="match status" value="1"/>
</dbReference>
<reference evidence="5" key="2">
    <citation type="journal article" date="2021" name="Genome Biol. Evol.">
        <title>Developing a high-quality reference genome for a parasitic bivalve with doubly uniparental inheritance (Bivalvia: Unionida).</title>
        <authorList>
            <person name="Smith C.H."/>
        </authorList>
    </citation>
    <scope>NUCLEOTIDE SEQUENCE</scope>
    <source>
        <strain evidence="5">CHS0354</strain>
        <tissue evidence="5">Mantle</tissue>
    </source>
</reference>
<feature type="coiled-coil region" evidence="1">
    <location>
        <begin position="395"/>
        <end position="466"/>
    </location>
</feature>
<protein>
    <recommendedName>
        <fullName evidence="4">LRAT domain-containing protein</fullName>
    </recommendedName>
</protein>
<feature type="compositionally biased region" description="Basic and acidic residues" evidence="2">
    <location>
        <begin position="92"/>
        <end position="119"/>
    </location>
</feature>
<evidence type="ECO:0000256" key="1">
    <source>
        <dbReference type="SAM" id="Coils"/>
    </source>
</evidence>
<gene>
    <name evidence="5" type="ORF">CHS0354_039298</name>
</gene>
<keyword evidence="1" id="KW-0175">Coiled coil</keyword>
<name>A0AAE0VG08_9BIVA</name>
<dbReference type="AlphaFoldDB" id="A0AAE0VG08"/>
<reference evidence="5" key="1">
    <citation type="journal article" date="2021" name="Genome Biol. Evol.">
        <title>A High-Quality Reference Genome for a Parasitic Bivalve with Doubly Uniparental Inheritance (Bivalvia: Unionida).</title>
        <authorList>
            <person name="Smith C.H."/>
        </authorList>
    </citation>
    <scope>NUCLEOTIDE SEQUENCE</scope>
    <source>
        <strain evidence="5">CHS0354</strain>
    </source>
</reference>
<feature type="transmembrane region" description="Helical" evidence="3">
    <location>
        <begin position="788"/>
        <end position="807"/>
    </location>
</feature>
<dbReference type="PROSITE" id="PS51934">
    <property type="entry name" value="LRAT"/>
    <property type="match status" value="1"/>
</dbReference>
<proteinExistence type="predicted"/>
<keyword evidence="3" id="KW-0472">Membrane</keyword>
<dbReference type="EMBL" id="JAEAOA010002300">
    <property type="protein sequence ID" value="KAK3576361.1"/>
    <property type="molecule type" value="Genomic_DNA"/>
</dbReference>
<sequence>MSDSMSEEILDNCDGYNSDPVGEETKNVKIENRNSMDDNGKGLDVEPKFSHTVEGIPADLKNDQADDRTEGTRPMKTFNYDHTESGNIGYDNRTKGEDPSVENDEYKRDKGPGFDHKDMGNLTENNDYNCKRVEILKNPGPGSTINSATNEVNVCSVAVEETKNSKENEAIETDADAVSNTLGGKECSNSLPTPALFSVDSNCRFAQEQSARNSVETRKKPSTSVDSCKTWDASETPDFYSIRSKDQEKVTQLQLQIERHENDHGGSNEKYQKIAEELSKVWQEISDLKKKVDTLLKIEQEREKFLERKDMAVAVKLNSITNEMQTEMCNLKNEFNIKSAQEPNSAAKLTQEMQVLKGVEEGKEDETRKLQKNDPTYFGDSQTNGQRVPESLKSEIKESLSLDQLEQSLEALKKEPEQKIIKFENENQNAEIRKKELDGEVEKSLKKELADNLNYLQEDQKVAEDKILRLKNGKQQLFSNINELKWEDESQKQELQEAVSMLEGKGREFNVVQLELCSSQDGMADTQKNYFVSQKTEKKAKLELRLSKALLNDRSCANCSVARRVRDMHYLKKGQHISIPGKYSNIYFRPLGRQISLYEHNAIVIEILKCSSQMAEVSLIHFCKKDNVIKVCKETLTFNLQCEELYIIEYQYPNYDPDTVVQRAESILKQNGDLFRKYNLFTKNCEHLARWCVVGEQKSLQADALFNGIGQILWNIFGGGSNFNIAKLILMSLGNSSNEIASFQTKGIILIVCLAVYLINSIIKRGYLIKQYRNDKTICWHCLHEKLLGLWLQLGVFGLTSIITFAFENFALSLQAQVFKKLVTFGLVLGGTALTLTVPMIRRALWSRVQYREEEIMTLSQIEVGDVVSLTYNGARYLVIVSEVKRDNDTKLGTVRGIHYSIPGLFGTREIAEENFQVDLQSSKMTRVQFNTFCSISSIEAIDRARKRVGERKWNIVSNRSYHLCWWAKVKSDSNFEEVNCFEDEETGDKYSASHSSLFWGKADVHLMNEIHPGDVVQYGSDKGIIIELKDVKDGRVFDMHMVIRKSCFDYRGRLVIDRIDLNKDYLVIYRYNPVHCVSRRKRVEKALSMIGKQIQCWTQTGFVEDIILKPRENK</sequence>